<dbReference type="EMBL" id="MAVT02001538">
    <property type="protein sequence ID" value="POS70668.1"/>
    <property type="molecule type" value="Genomic_DNA"/>
</dbReference>
<dbReference type="PANTHER" id="PTHR43439">
    <property type="entry name" value="PHENYLACETATE-COENZYME A LIGASE"/>
    <property type="match status" value="1"/>
</dbReference>
<protein>
    <recommendedName>
        <fullName evidence="4">Thioester reductase (TE) domain-containing protein</fullName>
    </recommendedName>
</protein>
<dbReference type="STRING" id="158607.A0A2P5HK86"/>
<dbReference type="Pfam" id="PF07993">
    <property type="entry name" value="NAD_binding_4"/>
    <property type="match status" value="1"/>
</dbReference>
<proteinExistence type="predicted"/>
<accession>A0A2P5HK86</accession>
<organism evidence="5 6">
    <name type="scientific">Diaporthe helianthi</name>
    <dbReference type="NCBI Taxonomy" id="158607"/>
    <lineage>
        <taxon>Eukaryota</taxon>
        <taxon>Fungi</taxon>
        <taxon>Dikarya</taxon>
        <taxon>Ascomycota</taxon>
        <taxon>Pezizomycotina</taxon>
        <taxon>Sordariomycetes</taxon>
        <taxon>Sordariomycetidae</taxon>
        <taxon>Diaporthales</taxon>
        <taxon>Diaporthaceae</taxon>
        <taxon>Diaporthe</taxon>
    </lineage>
</organism>
<dbReference type="Gene3D" id="3.40.50.720">
    <property type="entry name" value="NAD(P)-binding Rossmann-like Domain"/>
    <property type="match status" value="1"/>
</dbReference>
<evidence type="ECO:0000313" key="6">
    <source>
        <dbReference type="Proteomes" id="UP000094444"/>
    </source>
</evidence>
<evidence type="ECO:0000256" key="3">
    <source>
        <dbReference type="SAM" id="MobiDB-lite"/>
    </source>
</evidence>
<name>A0A2P5HK86_DIAHE</name>
<evidence type="ECO:0000256" key="2">
    <source>
        <dbReference type="ARBA" id="ARBA00022553"/>
    </source>
</evidence>
<keyword evidence="2" id="KW-0597">Phosphoprotein</keyword>
<dbReference type="InterPro" id="IPR013120">
    <property type="entry name" value="FAR_NAD-bd"/>
</dbReference>
<evidence type="ECO:0000259" key="4">
    <source>
        <dbReference type="Pfam" id="PF07993"/>
    </source>
</evidence>
<keyword evidence="6" id="KW-1185">Reference proteome</keyword>
<reference evidence="5" key="1">
    <citation type="submission" date="2017-09" db="EMBL/GenBank/DDBJ databases">
        <title>Polyketide synthases of a Diaporthe helianthi virulent isolate.</title>
        <authorList>
            <person name="Baroncelli R."/>
        </authorList>
    </citation>
    <scope>NUCLEOTIDE SEQUENCE [LARGE SCALE GENOMIC DNA]</scope>
    <source>
        <strain evidence="5">7/96</strain>
    </source>
</reference>
<dbReference type="SUPFAM" id="SSF51735">
    <property type="entry name" value="NAD(P)-binding Rossmann-fold domains"/>
    <property type="match status" value="1"/>
</dbReference>
<dbReference type="InterPro" id="IPR036291">
    <property type="entry name" value="NAD(P)-bd_dom_sf"/>
</dbReference>
<keyword evidence="1" id="KW-0596">Phosphopantetheine</keyword>
<dbReference type="InParanoid" id="A0A2P5HK86"/>
<feature type="region of interest" description="Disordered" evidence="3">
    <location>
        <begin position="1"/>
        <end position="20"/>
    </location>
</feature>
<dbReference type="OrthoDB" id="329835at2759"/>
<sequence>MTRDFDAAAQCPSAPTNGRPTKTIRSSTCILVTGGTGSLVFHLIVNLAERPDVATVLVLNRRHEADAMERQLQTYGTDMSKPLLGLPHETYAAICSNTTHIIHAAWAMLAKRPISGFQCQFHVMRNLIKLARDAFGTSPLSTHPILFEFVSSIAVVGHYPLRHNTPDVPEDIWTASASRASCPMAMATQVRLRACSGPHAAQAPAASCVSIGQIAGATASGYWNTQEHLPLLLRFPQTLHCLPRLEGLLSWTPVDRVAGALADLVLAPGTPCPVYNIDNPVRQLWSDVLSVLADGMGAEDMIPFQDWVGRVRAAPAAGGVAGGHSASLLLDFLDKNLEGMSCGTLLLSTDQATKHSPTLLATVPVSTLG</sequence>
<evidence type="ECO:0000313" key="5">
    <source>
        <dbReference type="EMBL" id="POS70668.1"/>
    </source>
</evidence>
<evidence type="ECO:0000256" key="1">
    <source>
        <dbReference type="ARBA" id="ARBA00022450"/>
    </source>
</evidence>
<gene>
    <name evidence="5" type="ORF">DHEL01_v210939</name>
</gene>
<dbReference type="AlphaFoldDB" id="A0A2P5HK86"/>
<dbReference type="PANTHER" id="PTHR43439:SF2">
    <property type="entry name" value="ENZYME, PUTATIVE (JCVI)-RELATED"/>
    <property type="match status" value="1"/>
</dbReference>
<dbReference type="InterPro" id="IPR051414">
    <property type="entry name" value="Adenylate-forming_Reductase"/>
</dbReference>
<dbReference type="Proteomes" id="UP000094444">
    <property type="component" value="Unassembled WGS sequence"/>
</dbReference>
<feature type="domain" description="Thioester reductase (TE)" evidence="4">
    <location>
        <begin position="32"/>
        <end position="161"/>
    </location>
</feature>
<comment type="caution">
    <text evidence="5">The sequence shown here is derived from an EMBL/GenBank/DDBJ whole genome shotgun (WGS) entry which is preliminary data.</text>
</comment>